<dbReference type="OrthoDB" id="5786851at2"/>
<evidence type="ECO:0000313" key="3">
    <source>
        <dbReference type="Proteomes" id="UP000253370"/>
    </source>
</evidence>
<keyword evidence="3" id="KW-1185">Reference proteome</keyword>
<evidence type="ECO:0000256" key="1">
    <source>
        <dbReference type="SAM" id="SignalP"/>
    </source>
</evidence>
<dbReference type="RefSeq" id="WP_113290849.1">
    <property type="nucleotide sequence ID" value="NZ_QNTQ01000028.1"/>
</dbReference>
<dbReference type="InterPro" id="IPR052517">
    <property type="entry name" value="GlcG_carb_metab_protein"/>
</dbReference>
<dbReference type="EMBL" id="QNTQ01000028">
    <property type="protein sequence ID" value="RBI82771.1"/>
    <property type="molecule type" value="Genomic_DNA"/>
</dbReference>
<dbReference type="InterPro" id="IPR038084">
    <property type="entry name" value="PduO/GlcC-like_sf"/>
</dbReference>
<comment type="caution">
    <text evidence="2">The sequence shown here is derived from an EMBL/GenBank/DDBJ whole genome shotgun (WGS) entry which is preliminary data.</text>
</comment>
<dbReference type="PANTHER" id="PTHR34309:SF10">
    <property type="entry name" value="SLR1406 PROTEIN"/>
    <property type="match status" value="1"/>
</dbReference>
<name>A0A365U4D8_9RHOB</name>
<dbReference type="PANTHER" id="PTHR34309">
    <property type="entry name" value="SLR1406 PROTEIN"/>
    <property type="match status" value="1"/>
</dbReference>
<dbReference type="AlphaFoldDB" id="A0A365U4D8"/>
<feature type="chain" id="PRO_5016951971" evidence="1">
    <location>
        <begin position="20"/>
        <end position="164"/>
    </location>
</feature>
<organism evidence="2 3">
    <name type="scientific">Rhodosalinus halophilus</name>
    <dbReference type="NCBI Taxonomy" id="2259333"/>
    <lineage>
        <taxon>Bacteria</taxon>
        <taxon>Pseudomonadati</taxon>
        <taxon>Pseudomonadota</taxon>
        <taxon>Alphaproteobacteria</taxon>
        <taxon>Rhodobacterales</taxon>
        <taxon>Paracoccaceae</taxon>
        <taxon>Rhodosalinus</taxon>
    </lineage>
</organism>
<evidence type="ECO:0000313" key="2">
    <source>
        <dbReference type="EMBL" id="RBI82771.1"/>
    </source>
</evidence>
<dbReference type="Gene3D" id="3.30.450.150">
    <property type="entry name" value="Haem-degrading domain"/>
    <property type="match status" value="1"/>
</dbReference>
<keyword evidence="1" id="KW-0732">Signal</keyword>
<dbReference type="Pfam" id="PF03928">
    <property type="entry name" value="HbpS-like"/>
    <property type="match status" value="1"/>
</dbReference>
<accession>A0A365U4D8</accession>
<gene>
    <name evidence="2" type="ORF">DRV85_17935</name>
</gene>
<feature type="signal peptide" evidence="1">
    <location>
        <begin position="1"/>
        <end position="19"/>
    </location>
</feature>
<sequence length="164" mass="16972">MKTAFFAAAMGLAAAPALAQDAFVEFRALTPELAQRAATAAMEHCRAEGYQVGVTVTDRFGVPQAFVRDRFAGAHVHETSFRKAWTAVSFRTPTTELAEATKAGTDASAIRNLSQALPLGGGLMIVAGDGDVVAGIGVSGAPSPDLDDVCAEAGIAEIEMEIAF</sequence>
<dbReference type="SUPFAM" id="SSF143744">
    <property type="entry name" value="GlcG-like"/>
    <property type="match status" value="1"/>
</dbReference>
<proteinExistence type="predicted"/>
<dbReference type="Proteomes" id="UP000253370">
    <property type="component" value="Unassembled WGS sequence"/>
</dbReference>
<dbReference type="InterPro" id="IPR005624">
    <property type="entry name" value="PduO/GlcC-like"/>
</dbReference>
<reference evidence="2 3" key="1">
    <citation type="submission" date="2018-07" db="EMBL/GenBank/DDBJ databases">
        <title>Rhodosalinus sp. strain E84T genomic sequence and assembly.</title>
        <authorList>
            <person name="Liu Z.-W."/>
            <person name="Lu D.-C."/>
        </authorList>
    </citation>
    <scope>NUCLEOTIDE SEQUENCE [LARGE SCALE GENOMIC DNA]</scope>
    <source>
        <strain evidence="2 3">E84</strain>
    </source>
</reference>
<protein>
    <submittedName>
        <fullName evidence="2">Heme-binding protein</fullName>
    </submittedName>
</protein>